<dbReference type="Proteomes" id="UP000034680">
    <property type="component" value="Unassembled WGS sequence"/>
</dbReference>
<evidence type="ECO:0000259" key="2">
    <source>
        <dbReference type="Pfam" id="PF20736"/>
    </source>
</evidence>
<feature type="domain" description="Non-reducing end beta-L-arabinofuranosidase-like GH127 catalytic" evidence="1">
    <location>
        <begin position="15"/>
        <end position="426"/>
    </location>
</feature>
<dbReference type="SUPFAM" id="SSF48208">
    <property type="entry name" value="Six-hairpin glycosidases"/>
    <property type="match status" value="1"/>
</dbReference>
<feature type="domain" description="Non-reducing end beta-L-arabinofuranosidase-like GH127 middle" evidence="2">
    <location>
        <begin position="445"/>
        <end position="526"/>
    </location>
</feature>
<dbReference type="InterPro" id="IPR008928">
    <property type="entry name" value="6-hairpin_glycosidase_sf"/>
</dbReference>
<dbReference type="AlphaFoldDB" id="A0A0G2F3T6"/>
<accession>A0A0G2F3T6</accession>
<sequence length="678" mass="76232">MNPQDSFAWTRFQPDSFWARKRNVVLKNTIPFQLDMLKSTGRYDAFDLRWHPIYDDEPATWPVPKHLFWDSDVGKWIEGLAYFGDLEEGDDNPLDQAAKDLVQKINKAQQKDGYVNIHFTVVAPNDRFSNLRDLHELYNAGHLIEGALAYQLRFKSDEFIKPMKKYIDLLHTTFGPGERQKHGYPGHPEIELALIRFYKRTGNKKALELAKYFVEERGNLTGADGRHYYDVEAAARGESIHTAPSYYPAARSYWYNQAHMPILEQETIEGHSVRAMYLLTAVADLAVLDPKTFGPKYLPALKRLWNNMVNKRMYLTGGIGAISKWEGFGIDYFLPQSTDEGGCYAETCAAIGVMMLAERMLQIELDGHYTDILECALYNAMLTGMSVDGKAFTYVNQLATSEEDPSNKREEWFECACCPPNVARVLGHIGGYLWSPKTNSEGSATINVHLYASASLDYTLEGTEKNIRLSQTTNYPWEGTVDFALESASGLDVDVNVRIPAWAGDAWEVTPKPASTSLSKGYLHLDAAYLKSNPGFRLTVPLAPRLLRPHPFTLQRIAVLARGPLVYCLEDADHPWVADHFKSLVLAPNVTQAGGQLRDHVVEGERADLPLGESYVGITLERGGLVIPQEELRPSLESKGLGALVEGRQAVDLHFVPYWARANRGGKHQMRVGIRTLD</sequence>
<reference evidence="4 5" key="1">
    <citation type="submission" date="2015-05" db="EMBL/GenBank/DDBJ databases">
        <title>Distinctive expansion of gene families associated with plant cell wall degradation and secondary metabolism in the genomes of grapevine trunk pathogens.</title>
        <authorList>
            <person name="Lawrence D.P."/>
            <person name="Travadon R."/>
            <person name="Rolshausen P.E."/>
            <person name="Baumgartner K."/>
        </authorList>
    </citation>
    <scope>NUCLEOTIDE SEQUENCE [LARGE SCALE GENOMIC DNA]</scope>
    <source>
        <strain evidence="4">DA912</strain>
    </source>
</reference>
<comment type="caution">
    <text evidence="4">The sequence shown here is derived from an EMBL/GenBank/DDBJ whole genome shotgun (WGS) entry which is preliminary data.</text>
</comment>
<gene>
    <name evidence="4" type="ORF">UCDDA912_g10658</name>
</gene>
<dbReference type="Pfam" id="PF07944">
    <property type="entry name" value="Beta-AFase-like_GH127_cat"/>
    <property type="match status" value="1"/>
</dbReference>
<dbReference type="OrthoDB" id="654211at2759"/>
<organism evidence="4 5">
    <name type="scientific">Diaporthe ampelina</name>
    <dbReference type="NCBI Taxonomy" id="1214573"/>
    <lineage>
        <taxon>Eukaryota</taxon>
        <taxon>Fungi</taxon>
        <taxon>Dikarya</taxon>
        <taxon>Ascomycota</taxon>
        <taxon>Pezizomycotina</taxon>
        <taxon>Sordariomycetes</taxon>
        <taxon>Sordariomycetidae</taxon>
        <taxon>Diaporthales</taxon>
        <taxon>Diaporthaceae</taxon>
        <taxon>Diaporthe</taxon>
    </lineage>
</organism>
<dbReference type="Pfam" id="PF20736">
    <property type="entry name" value="Glyco_hydro127M"/>
    <property type="match status" value="1"/>
</dbReference>
<evidence type="ECO:0000313" key="5">
    <source>
        <dbReference type="Proteomes" id="UP000034680"/>
    </source>
</evidence>
<reference evidence="4 5" key="2">
    <citation type="submission" date="2015-05" db="EMBL/GenBank/DDBJ databases">
        <authorList>
            <person name="Morales-Cruz A."/>
            <person name="Amrine K.C."/>
            <person name="Cantu D."/>
        </authorList>
    </citation>
    <scope>NUCLEOTIDE SEQUENCE [LARGE SCALE GENOMIC DNA]</scope>
    <source>
        <strain evidence="4">DA912</strain>
    </source>
</reference>
<dbReference type="PANTHER" id="PTHR43465:SF2">
    <property type="entry name" value="DUF1680 DOMAIN PROTEIN (AFU_ORTHOLOGUE AFUA_1G08910)"/>
    <property type="match status" value="1"/>
</dbReference>
<dbReference type="InterPro" id="IPR049174">
    <property type="entry name" value="Beta-AFase-like"/>
</dbReference>
<evidence type="ECO:0008006" key="6">
    <source>
        <dbReference type="Google" id="ProtNLM"/>
    </source>
</evidence>
<proteinExistence type="predicted"/>
<evidence type="ECO:0000259" key="3">
    <source>
        <dbReference type="Pfam" id="PF20737"/>
    </source>
</evidence>
<dbReference type="InterPro" id="IPR012878">
    <property type="entry name" value="Beta-AFase-like_GH127_cat"/>
</dbReference>
<dbReference type="InterPro" id="IPR049046">
    <property type="entry name" value="Beta-AFase-like_GH127_middle"/>
</dbReference>
<evidence type="ECO:0000259" key="1">
    <source>
        <dbReference type="Pfam" id="PF07944"/>
    </source>
</evidence>
<name>A0A0G2F3T6_9PEZI</name>
<dbReference type="Pfam" id="PF20737">
    <property type="entry name" value="Glyco_hydro127C"/>
    <property type="match status" value="1"/>
</dbReference>
<feature type="domain" description="Non-reducing end beta-L-arabinofuranosidase-like GH127 C-terminal" evidence="3">
    <location>
        <begin position="559"/>
        <end position="672"/>
    </location>
</feature>
<dbReference type="EMBL" id="LCUC01000800">
    <property type="protein sequence ID" value="KKY29417.1"/>
    <property type="molecule type" value="Genomic_DNA"/>
</dbReference>
<dbReference type="STRING" id="1214573.A0A0G2F3T6"/>
<dbReference type="InterPro" id="IPR049049">
    <property type="entry name" value="Beta-AFase-like_GH127_C"/>
</dbReference>
<evidence type="ECO:0000313" key="4">
    <source>
        <dbReference type="EMBL" id="KKY29417.1"/>
    </source>
</evidence>
<dbReference type="PANTHER" id="PTHR43465">
    <property type="entry name" value="DUF1680 DOMAIN PROTEIN (AFU_ORTHOLOGUE AFUA_1G08910)"/>
    <property type="match status" value="1"/>
</dbReference>
<dbReference type="GO" id="GO:0005975">
    <property type="term" value="P:carbohydrate metabolic process"/>
    <property type="evidence" value="ECO:0007669"/>
    <property type="project" value="InterPro"/>
</dbReference>
<keyword evidence="5" id="KW-1185">Reference proteome</keyword>
<protein>
    <recommendedName>
        <fullName evidence="6">Glycoside hydrolase family 127 protein</fullName>
    </recommendedName>
</protein>